<dbReference type="Proteomes" id="UP000032309">
    <property type="component" value="Unassembled WGS sequence"/>
</dbReference>
<evidence type="ECO:0000313" key="2">
    <source>
        <dbReference type="Proteomes" id="UP000032309"/>
    </source>
</evidence>
<dbReference type="PANTHER" id="PTHR35841">
    <property type="entry name" value="PHOSPHONATES-BINDING PERIPLASMIC PROTEIN"/>
    <property type="match status" value="1"/>
</dbReference>
<gene>
    <name evidence="1" type="ORF">BROSI_A2464</name>
</gene>
<organism evidence="1 2">
    <name type="scientific">Candidatus Brocadia sinica JPN1</name>
    <dbReference type="NCBI Taxonomy" id="1197129"/>
    <lineage>
        <taxon>Bacteria</taxon>
        <taxon>Pseudomonadati</taxon>
        <taxon>Planctomycetota</taxon>
        <taxon>Candidatus Brocadiia</taxon>
        <taxon>Candidatus Brocadiales</taxon>
        <taxon>Candidatus Brocadiaceae</taxon>
        <taxon>Candidatus Brocadia</taxon>
    </lineage>
</organism>
<evidence type="ECO:0000313" key="1">
    <source>
        <dbReference type="EMBL" id="GAN33929.1"/>
    </source>
</evidence>
<keyword evidence="2" id="KW-1185">Reference proteome</keyword>
<sequence>MSRAIVTGFILLLNFILAGIAYNQEAPQKNVITMGRVTEKVFKLQKDIEPIITYLASRLRDVGIERGEVVPVSNNKTIIRYLREGKIDIVLETPFSAQTYRAGANVTPILLVWRKGEGEYNSFIFARKDSGINRLEDLKGRIIAFEDEGSTSAYFLPKFSMEAKGLNLTKISYADPCVPKDVVGYVFAGSELNISSWVFFKKAGAGVLSCSDWFDQRDNPRAYRKEFKIIYKTQKLPRMLVMVRAGLDERFVARVKEELLNMDKSKEGKEALNEFDIKKFVALPKGALRRIEHLYGEKARILD</sequence>
<dbReference type="Pfam" id="PF12974">
    <property type="entry name" value="Phosphonate-bd"/>
    <property type="match status" value="1"/>
</dbReference>
<dbReference type="SUPFAM" id="SSF53850">
    <property type="entry name" value="Periplasmic binding protein-like II"/>
    <property type="match status" value="1"/>
</dbReference>
<name>A0ABQ0JZK4_9BACT</name>
<dbReference type="Gene3D" id="3.40.190.10">
    <property type="entry name" value="Periplasmic binding protein-like II"/>
    <property type="match status" value="2"/>
</dbReference>
<dbReference type="RefSeq" id="WP_052563992.1">
    <property type="nucleotide sequence ID" value="NZ_BAFN01000001.1"/>
</dbReference>
<protein>
    <submittedName>
        <fullName evidence="1">Anion binding protein</fullName>
    </submittedName>
</protein>
<accession>A0ABQ0JZK4</accession>
<comment type="caution">
    <text evidence="1">The sequence shown here is derived from an EMBL/GenBank/DDBJ whole genome shotgun (WGS) entry which is preliminary data.</text>
</comment>
<dbReference type="EMBL" id="BAFN01000001">
    <property type="protein sequence ID" value="GAN33929.1"/>
    <property type="molecule type" value="Genomic_DNA"/>
</dbReference>
<proteinExistence type="predicted"/>
<reference evidence="2" key="1">
    <citation type="journal article" date="2015" name="Genome Announc.">
        <title>Draft Genome Sequence of an Anaerobic Ammonium-Oxidizing Bacterium, "Candidatus Brocadia sinica".</title>
        <authorList>
            <person name="Oshiki M."/>
            <person name="Shinyako-Hata K."/>
            <person name="Satoh H."/>
            <person name="Okabe S."/>
        </authorList>
    </citation>
    <scope>NUCLEOTIDE SEQUENCE [LARGE SCALE GENOMIC DNA]</scope>
    <source>
        <strain evidence="2">JPN1</strain>
    </source>
</reference>
<dbReference type="PANTHER" id="PTHR35841:SF1">
    <property type="entry name" value="PHOSPHONATES-BINDING PERIPLASMIC PROTEIN"/>
    <property type="match status" value="1"/>
</dbReference>